<dbReference type="InterPro" id="IPR029058">
    <property type="entry name" value="AB_hydrolase_fold"/>
</dbReference>
<sequence>MSSLPSSRASSPAPGITTHPPESARHDHEFDVPAPTGSMLFKTSRSPTPSSHSHGTSSPSHSPRRFTTDPDGALRIKSYKRLVICCDGTWQDGLAAKERSQYTNVLKLTRAINREDERLQPPIHQIVYYQAGVGTDDSLYSKYVEGTTGGSLADKVEEAYAFIAHNYSPGDEIFLFGFSRGAYTARMVAQFIGEIGILDQKEMDDFSLIFKNYQSLGKTNDPKKKKILEDSLAKWRDPESKGKKRADIDGDKFTVKFLGVWDTVGALGLPEEVPFKSAYKLFGFNDSLLGDHIERAVQALALHEKRLDFNCNKLKQTEIGRSRKQYVKQVWFAGCHTDIGGGYDNHDLSDLTLAWMAGELAPYLSLDMFYLQDLVTPAAPYGTQQPHDSSTGIFTMAREIVRELPKQPNDAITHEFIHPSVQKQAVINPQVAALIKKYPNILCALAPIEQALETKWPYDPKSKEAIAYEQHLKEGQSSGFMTISTGWFKTVARTLSTTSSSFSSKSGKRTSIVEASKTTTTTSVTQNGDTKKTETVDTKTQIVAIAKS</sequence>
<feature type="compositionally biased region" description="Low complexity" evidence="1">
    <location>
        <begin position="1"/>
        <end position="14"/>
    </location>
</feature>
<reference evidence="3" key="1">
    <citation type="submission" date="2020-11" db="EMBL/GenBank/DDBJ databases">
        <authorList>
            <consortium name="DOE Joint Genome Institute"/>
            <person name="Ahrendt S."/>
            <person name="Riley R."/>
            <person name="Andreopoulos W."/>
            <person name="Labutti K."/>
            <person name="Pangilinan J."/>
            <person name="Ruiz-Duenas F.J."/>
            <person name="Barrasa J.M."/>
            <person name="Sanchez-Garcia M."/>
            <person name="Camarero S."/>
            <person name="Miyauchi S."/>
            <person name="Serrano A."/>
            <person name="Linde D."/>
            <person name="Babiker R."/>
            <person name="Drula E."/>
            <person name="Ayuso-Fernandez I."/>
            <person name="Pacheco R."/>
            <person name="Padilla G."/>
            <person name="Ferreira P."/>
            <person name="Barriuso J."/>
            <person name="Kellner H."/>
            <person name="Castanera R."/>
            <person name="Alfaro M."/>
            <person name="Ramirez L."/>
            <person name="Pisabarro A.G."/>
            <person name="Kuo A."/>
            <person name="Tritt A."/>
            <person name="Lipzen A."/>
            <person name="He G."/>
            <person name="Yan M."/>
            <person name="Ng V."/>
            <person name="Cullen D."/>
            <person name="Martin F."/>
            <person name="Rosso M.-N."/>
            <person name="Henrissat B."/>
            <person name="Hibbett D."/>
            <person name="Martinez A.T."/>
            <person name="Grigoriev I.V."/>
        </authorList>
    </citation>
    <scope>NUCLEOTIDE SEQUENCE</scope>
    <source>
        <strain evidence="3">CBS 506.95</strain>
    </source>
</reference>
<gene>
    <name evidence="3" type="ORF">CPB83DRAFT_841726</name>
</gene>
<dbReference type="Proteomes" id="UP000807306">
    <property type="component" value="Unassembled WGS sequence"/>
</dbReference>
<dbReference type="AlphaFoldDB" id="A0A9P6JWT3"/>
<keyword evidence="4" id="KW-1185">Reference proteome</keyword>
<accession>A0A9P6JWT3</accession>
<protein>
    <recommendedName>
        <fullName evidence="2">T6SS Phospholipase effector Tle1-like catalytic domain-containing protein</fullName>
    </recommendedName>
</protein>
<organism evidence="3 4">
    <name type="scientific">Crepidotus variabilis</name>
    <dbReference type="NCBI Taxonomy" id="179855"/>
    <lineage>
        <taxon>Eukaryota</taxon>
        <taxon>Fungi</taxon>
        <taxon>Dikarya</taxon>
        <taxon>Basidiomycota</taxon>
        <taxon>Agaricomycotina</taxon>
        <taxon>Agaricomycetes</taxon>
        <taxon>Agaricomycetidae</taxon>
        <taxon>Agaricales</taxon>
        <taxon>Agaricineae</taxon>
        <taxon>Crepidotaceae</taxon>
        <taxon>Crepidotus</taxon>
    </lineage>
</organism>
<feature type="region of interest" description="Disordered" evidence="1">
    <location>
        <begin position="1"/>
        <end position="71"/>
    </location>
</feature>
<dbReference type="OrthoDB" id="3057168at2759"/>
<comment type="caution">
    <text evidence="3">The sequence shown here is derived from an EMBL/GenBank/DDBJ whole genome shotgun (WGS) entry which is preliminary data.</text>
</comment>
<dbReference type="EMBL" id="MU157824">
    <property type="protein sequence ID" value="KAF9535428.1"/>
    <property type="molecule type" value="Genomic_DNA"/>
</dbReference>
<feature type="compositionally biased region" description="Low complexity" evidence="1">
    <location>
        <begin position="43"/>
        <end position="61"/>
    </location>
</feature>
<dbReference type="PANTHER" id="PTHR33840">
    <property type="match status" value="1"/>
</dbReference>
<feature type="compositionally biased region" description="Basic and acidic residues" evidence="1">
    <location>
        <begin position="22"/>
        <end position="31"/>
    </location>
</feature>
<dbReference type="InterPro" id="IPR018712">
    <property type="entry name" value="Tle1-like_cat"/>
</dbReference>
<feature type="domain" description="T6SS Phospholipase effector Tle1-like catalytic" evidence="2">
    <location>
        <begin position="80"/>
        <end position="358"/>
    </location>
</feature>
<evidence type="ECO:0000313" key="3">
    <source>
        <dbReference type="EMBL" id="KAF9535428.1"/>
    </source>
</evidence>
<name>A0A9P6JWT3_9AGAR</name>
<dbReference type="PANTHER" id="PTHR33840:SF1">
    <property type="entry name" value="TLE1 PHOSPHOLIPASE DOMAIN-CONTAINING PROTEIN"/>
    <property type="match status" value="1"/>
</dbReference>
<dbReference type="Pfam" id="PF09994">
    <property type="entry name" value="T6SS_Tle1-like_cat"/>
    <property type="match status" value="1"/>
</dbReference>
<evidence type="ECO:0000256" key="1">
    <source>
        <dbReference type="SAM" id="MobiDB-lite"/>
    </source>
</evidence>
<proteinExistence type="predicted"/>
<dbReference type="SUPFAM" id="SSF53474">
    <property type="entry name" value="alpha/beta-Hydrolases"/>
    <property type="match status" value="1"/>
</dbReference>
<evidence type="ECO:0000313" key="4">
    <source>
        <dbReference type="Proteomes" id="UP000807306"/>
    </source>
</evidence>
<evidence type="ECO:0000259" key="2">
    <source>
        <dbReference type="Pfam" id="PF09994"/>
    </source>
</evidence>